<reference evidence="2 3" key="1">
    <citation type="submission" date="2019-05" db="EMBL/GenBank/DDBJ databases">
        <title>Another draft genome of Portunus trituberculatus and its Hox gene families provides insights of decapod evolution.</title>
        <authorList>
            <person name="Jeong J.-H."/>
            <person name="Song I."/>
            <person name="Kim S."/>
            <person name="Choi T."/>
            <person name="Kim D."/>
            <person name="Ryu S."/>
            <person name="Kim W."/>
        </authorList>
    </citation>
    <scope>NUCLEOTIDE SEQUENCE [LARGE SCALE GENOMIC DNA]</scope>
    <source>
        <tissue evidence="2">Muscle</tissue>
    </source>
</reference>
<dbReference type="EMBL" id="VSRR010031726">
    <property type="protein sequence ID" value="MPC70798.1"/>
    <property type="molecule type" value="Genomic_DNA"/>
</dbReference>
<gene>
    <name evidence="2" type="ORF">E2C01_065057</name>
</gene>
<organism evidence="2 3">
    <name type="scientific">Portunus trituberculatus</name>
    <name type="common">Swimming crab</name>
    <name type="synonym">Neptunus trituberculatus</name>
    <dbReference type="NCBI Taxonomy" id="210409"/>
    <lineage>
        <taxon>Eukaryota</taxon>
        <taxon>Metazoa</taxon>
        <taxon>Ecdysozoa</taxon>
        <taxon>Arthropoda</taxon>
        <taxon>Crustacea</taxon>
        <taxon>Multicrustacea</taxon>
        <taxon>Malacostraca</taxon>
        <taxon>Eumalacostraca</taxon>
        <taxon>Eucarida</taxon>
        <taxon>Decapoda</taxon>
        <taxon>Pleocyemata</taxon>
        <taxon>Brachyura</taxon>
        <taxon>Eubrachyura</taxon>
        <taxon>Portunoidea</taxon>
        <taxon>Portunidae</taxon>
        <taxon>Portuninae</taxon>
        <taxon>Portunus</taxon>
    </lineage>
</organism>
<feature type="region of interest" description="Disordered" evidence="1">
    <location>
        <begin position="53"/>
        <end position="75"/>
    </location>
</feature>
<evidence type="ECO:0000313" key="2">
    <source>
        <dbReference type="EMBL" id="MPC70798.1"/>
    </source>
</evidence>
<protein>
    <submittedName>
        <fullName evidence="2">Uncharacterized protein</fullName>
    </submittedName>
</protein>
<feature type="compositionally biased region" description="Polar residues" evidence="1">
    <location>
        <begin position="1"/>
        <end position="11"/>
    </location>
</feature>
<evidence type="ECO:0000256" key="1">
    <source>
        <dbReference type="SAM" id="MobiDB-lite"/>
    </source>
</evidence>
<accession>A0A5B7HQ25</accession>
<name>A0A5B7HQ25_PORTR</name>
<dbReference type="Proteomes" id="UP000324222">
    <property type="component" value="Unassembled WGS sequence"/>
</dbReference>
<evidence type="ECO:0000313" key="3">
    <source>
        <dbReference type="Proteomes" id="UP000324222"/>
    </source>
</evidence>
<comment type="caution">
    <text evidence="2">The sequence shown here is derived from an EMBL/GenBank/DDBJ whole genome shotgun (WGS) entry which is preliminary data.</text>
</comment>
<proteinExistence type="predicted"/>
<keyword evidence="3" id="KW-1185">Reference proteome</keyword>
<sequence length="75" mass="8347">MPSCPEPSTHTPPRHAMLRPHQSPPSHEEATRRSPLVFALLCSLAEERMSSGDVTVAAFQPERHSEHDRHESTAP</sequence>
<dbReference type="AlphaFoldDB" id="A0A5B7HQ25"/>
<feature type="region of interest" description="Disordered" evidence="1">
    <location>
        <begin position="1"/>
        <end position="32"/>
    </location>
</feature>
<feature type="compositionally biased region" description="Basic and acidic residues" evidence="1">
    <location>
        <begin position="61"/>
        <end position="75"/>
    </location>
</feature>